<gene>
    <name evidence="1" type="ORF">EPJ70_00880</name>
</gene>
<dbReference type="Proteomes" id="UP000324574">
    <property type="component" value="Unassembled WGS sequence"/>
</dbReference>
<dbReference type="NCBIfam" id="TIGR01537">
    <property type="entry name" value="portal_HK97"/>
    <property type="match status" value="1"/>
</dbReference>
<evidence type="ECO:0000313" key="2">
    <source>
        <dbReference type="Proteomes" id="UP000324574"/>
    </source>
</evidence>
<dbReference type="AlphaFoldDB" id="A0A5C8FAI6"/>
<evidence type="ECO:0000313" key="1">
    <source>
        <dbReference type="EMBL" id="TXJ46728.1"/>
    </source>
</evidence>
<accession>A0A5C8FAI6</accession>
<dbReference type="Pfam" id="PF04860">
    <property type="entry name" value="Phage_portal"/>
    <property type="match status" value="1"/>
</dbReference>
<dbReference type="InterPro" id="IPR006427">
    <property type="entry name" value="Portal_HK97"/>
</dbReference>
<dbReference type="RefSeq" id="WP_147525643.1">
    <property type="nucleotide sequence ID" value="NZ_SAYG01000002.1"/>
</dbReference>
<protein>
    <submittedName>
        <fullName evidence="1">Phage portal protein</fullName>
    </submittedName>
</protein>
<proteinExistence type="predicted"/>
<name>A0A5C8FAI6_9SPIR</name>
<comment type="caution">
    <text evidence="1">The sequence shown here is derived from an EMBL/GenBank/DDBJ whole genome shotgun (WGS) entry which is preliminary data.</text>
</comment>
<dbReference type="InterPro" id="IPR006944">
    <property type="entry name" value="Phage/GTA_portal"/>
</dbReference>
<reference evidence="1 2" key="1">
    <citation type="journal article" date="1992" name="Lakartidningen">
        <title>[Penicillin V and not amoxicillin is the first choice preparation in acute otitis].</title>
        <authorList>
            <person name="Kamme C."/>
            <person name="Lundgren K."/>
            <person name="Prellner K."/>
        </authorList>
    </citation>
    <scope>NUCLEOTIDE SEQUENCE [LARGE SCALE GENOMIC DNA]</scope>
    <source>
        <strain evidence="1 2">PC3714II</strain>
    </source>
</reference>
<organism evidence="1 2">
    <name type="scientific">Brachyspira aalborgi</name>
    <dbReference type="NCBI Taxonomy" id="29522"/>
    <lineage>
        <taxon>Bacteria</taxon>
        <taxon>Pseudomonadati</taxon>
        <taxon>Spirochaetota</taxon>
        <taxon>Spirochaetia</taxon>
        <taxon>Brachyspirales</taxon>
        <taxon>Brachyspiraceae</taxon>
        <taxon>Brachyspira</taxon>
    </lineage>
</organism>
<sequence length="420" mass="48168">MAIIENIRRSIKKWLFPDNALGNYNDFSVIKDKSVAVVNPNVALTYSTIFACVRVIAETIATLPLFLYKVKGNNKVKAREHNLYSILHDAPNLECTSVSFFESLITQILLTGNGFAEIIKDNFNNILELHILDANKIRVYRDNYNNIVYEYNDDGKIISLSKRQVLHIAGLGWNGIIGYSPIALMRRQIATGIYQDNFALDFFSNGVKKVPILSHPNRISKEAKESMKESFRKSWDNGIVVLEEGITVNPITMNLSDAQFLESRRFSVEEICRIFRVPPHLIGDLSRSTNNNIEHQSIEFVTHTIRPWCVRIERGLNNFLLNIKEKGKYTIEFMLDGLLRGDTLTRQQSNQIKLNNGILTRNQWRQQENMNEVEDKYGDDYFCSQQIRPIKKVYAEGLKNDIVSAGMLPKNNVEDKEDGK</sequence>
<dbReference type="EMBL" id="SAYG01000002">
    <property type="protein sequence ID" value="TXJ46728.1"/>
    <property type="molecule type" value="Genomic_DNA"/>
</dbReference>